<keyword evidence="4" id="KW-1185">Reference proteome</keyword>
<dbReference type="OMA" id="RHMERET"/>
<gene>
    <name evidence="3" type="ORF">PPRIM_AZ9-3.1.T0100263</name>
</gene>
<evidence type="ECO:0000313" key="3">
    <source>
        <dbReference type="EMBL" id="CAD8046260.1"/>
    </source>
</evidence>
<feature type="region of interest" description="Disordered" evidence="2">
    <location>
        <begin position="696"/>
        <end position="718"/>
    </location>
</feature>
<reference evidence="3" key="1">
    <citation type="submission" date="2021-01" db="EMBL/GenBank/DDBJ databases">
        <authorList>
            <consortium name="Genoscope - CEA"/>
            <person name="William W."/>
        </authorList>
    </citation>
    <scope>NUCLEOTIDE SEQUENCE</scope>
</reference>
<feature type="compositionally biased region" description="Polar residues" evidence="2">
    <location>
        <begin position="575"/>
        <end position="605"/>
    </location>
</feature>
<feature type="compositionally biased region" description="Basic residues" evidence="2">
    <location>
        <begin position="500"/>
        <end position="511"/>
    </location>
</feature>
<dbReference type="EMBL" id="CAJJDM010000007">
    <property type="protein sequence ID" value="CAD8046260.1"/>
    <property type="molecule type" value="Genomic_DNA"/>
</dbReference>
<keyword evidence="1" id="KW-0175">Coiled coil</keyword>
<dbReference type="Proteomes" id="UP000688137">
    <property type="component" value="Unassembled WGS sequence"/>
</dbReference>
<feature type="coiled-coil region" evidence="1">
    <location>
        <begin position="293"/>
        <end position="348"/>
    </location>
</feature>
<proteinExistence type="predicted"/>
<feature type="compositionally biased region" description="Polar residues" evidence="2">
    <location>
        <begin position="635"/>
        <end position="653"/>
    </location>
</feature>
<evidence type="ECO:0000256" key="2">
    <source>
        <dbReference type="SAM" id="MobiDB-lite"/>
    </source>
</evidence>
<feature type="region of interest" description="Disordered" evidence="2">
    <location>
        <begin position="484"/>
        <end position="512"/>
    </location>
</feature>
<dbReference type="AlphaFoldDB" id="A0A8S1JZS6"/>
<feature type="region of interest" description="Disordered" evidence="2">
    <location>
        <begin position="909"/>
        <end position="928"/>
    </location>
</feature>
<sequence length="1130" mass="131883">MDSTLSKINNMAEKAMLELQKQPLITWNPSCLNTFKYILDKLKSCVEEVSFNLMSKDLNSEASLLQKLSTNYSIVFDKVLEINSRKIVNAPELPIEYCQKQPNSTRTVLGGTEVQNFKIYSQKQSDFIEAEQTFKMNKQKVFRKMENKSTSTSDDAMIKLFQGNIQNETEKELLRIQEENEANLIDLRKQLKLKGMWSEITSSHATQKLNDLNRHMERETFKNDLYITDQIKQANEIKDDEEFDIKKEVKDKILLVQRKTAERIMRAAERKIRLEYDSFVMKKTAGILVKKSKTQNFQRIEELERLIKDKNEQIVEKEAKINQLFQKFEEQEKKFASLLKQIDNYKVTQKIEVCNTIVSKNGKKSDVEVQVSMMDPRVELFELRLQEMMEENDEMKDELKILHEKALEDKMQSLNGPKQIEEVLLLLLQSDLSPDNKIISLNTLLQYIKDNSAEDIARLAPNELYRIVRSKLKFNCESPLEKLDELSGDEDDSYEQQSITKKRGRNKKKRISHIEKPFDVQIQEQIDLDKIATQRRLAQSETDDESSKIQKKQIIQLNQIDDITKKTSVNKLIEQVSSPKSTNRSNITFRQKQGYLKTNRNNSAVNNDSSKKDQNSSSGQFGIQNSRQTLTQLETKSNKQSFTNFSAKELTNQKGEKQNKKPSIMDQSDIQCDFYKQNKTKDIGIQVSFKQETQIPIQQQQQQKPIQLPIQQPQQQEQKEKIEEQTKKLNESQIYRAKAESISQKITQTDDFFLWNLFQKMAGDLNFTEDQLKKLETVFLNEQQFIHFYEKTSSQKQISRNSTLQVDTLGDYKRDSLKNLDKSIGIRNSIKLRTSSQQNIYTNNEILDNYAYQKNEIGEYDQQKNQNTQPTSWHSPVVSRQQSQIVFSGIQNQNNNFGQINQPWSPNGIGNGLRSNSPMNPNSSQGMRSVSQLINTGDNVHIITYGTVSPSEQINKNKHRTTSSSQKLLDDMLKSKTQILKSPEQQQREQKEQQLFFSVFGDELQNDEEFDLEVIRQNMGKPLEVIQDHMKEESIKKIFTQLAQKEKNEWKDKVFLIISNYCNKSVQTITYFDFKKYYENYMRVHKRCGDECIHIKRFLARIGFGFISKRKVLNMSKQSVSPFEQLPKLK</sequence>
<evidence type="ECO:0000256" key="1">
    <source>
        <dbReference type="SAM" id="Coils"/>
    </source>
</evidence>
<feature type="compositionally biased region" description="Low complexity" evidence="2">
    <location>
        <begin position="696"/>
        <end position="716"/>
    </location>
</feature>
<name>A0A8S1JZS6_PARPR</name>
<feature type="compositionally biased region" description="Polar residues" evidence="2">
    <location>
        <begin position="913"/>
        <end position="928"/>
    </location>
</feature>
<accession>A0A8S1JZS6</accession>
<evidence type="ECO:0000313" key="4">
    <source>
        <dbReference type="Proteomes" id="UP000688137"/>
    </source>
</evidence>
<comment type="caution">
    <text evidence="3">The sequence shown here is derived from an EMBL/GenBank/DDBJ whole genome shotgun (WGS) entry which is preliminary data.</text>
</comment>
<feature type="region of interest" description="Disordered" evidence="2">
    <location>
        <begin position="635"/>
        <end position="666"/>
    </location>
</feature>
<organism evidence="3 4">
    <name type="scientific">Paramecium primaurelia</name>
    <dbReference type="NCBI Taxonomy" id="5886"/>
    <lineage>
        <taxon>Eukaryota</taxon>
        <taxon>Sar</taxon>
        <taxon>Alveolata</taxon>
        <taxon>Ciliophora</taxon>
        <taxon>Intramacronucleata</taxon>
        <taxon>Oligohymenophorea</taxon>
        <taxon>Peniculida</taxon>
        <taxon>Parameciidae</taxon>
        <taxon>Paramecium</taxon>
    </lineage>
</organism>
<feature type="region of interest" description="Disordered" evidence="2">
    <location>
        <begin position="575"/>
        <end position="623"/>
    </location>
</feature>
<feature type="coiled-coil region" evidence="1">
    <location>
        <begin position="378"/>
        <end position="405"/>
    </location>
</feature>
<protein>
    <submittedName>
        <fullName evidence="3">Uncharacterized protein</fullName>
    </submittedName>
</protein>